<keyword evidence="1 3" id="KW-0863">Zinc-finger</keyword>
<feature type="domain" description="RING-type" evidence="5">
    <location>
        <begin position="106"/>
        <end position="153"/>
    </location>
</feature>
<dbReference type="InterPro" id="IPR011011">
    <property type="entry name" value="Znf_FYVE_PHD"/>
</dbReference>
<dbReference type="InterPro" id="IPR001841">
    <property type="entry name" value="Znf_RING"/>
</dbReference>
<evidence type="ECO:0000256" key="1">
    <source>
        <dbReference type="ARBA" id="ARBA00022771"/>
    </source>
</evidence>
<protein>
    <submittedName>
        <fullName evidence="7">Uncharacterized protein LOC111084097</fullName>
    </submittedName>
</protein>
<evidence type="ECO:0000256" key="2">
    <source>
        <dbReference type="ARBA" id="ARBA00022833"/>
    </source>
</evidence>
<dbReference type="Proteomes" id="UP000694941">
    <property type="component" value="Unplaced"/>
</dbReference>
<evidence type="ECO:0000259" key="5">
    <source>
        <dbReference type="PROSITE" id="PS50089"/>
    </source>
</evidence>
<evidence type="ECO:0000313" key="7">
    <source>
        <dbReference type="RefSeq" id="XP_022236590.1"/>
    </source>
</evidence>
<keyword evidence="6" id="KW-1185">Reference proteome</keyword>
<dbReference type="SUPFAM" id="SSF57903">
    <property type="entry name" value="FYVE/PHD zinc finger"/>
    <property type="match status" value="1"/>
</dbReference>
<sequence length="180" mass="20136">MVSTNVMSFMKKIMKTSGAEPGEASGSMTTLKQTVTTSLQEMSFGRDRTASNKSRKTVTSRLTPQERSILRKVWQKDDEIEEEPRKASLPRPAEPIIQSSPASESCRICRKHISENEQSRECDECGQSVCEDCASYSSDRTDSSQGWKCSFCRRQEGQGRVAMELPPGSGMNRVPSVRRM</sequence>
<reference evidence="7" key="1">
    <citation type="submission" date="2025-08" db="UniProtKB">
        <authorList>
            <consortium name="RefSeq"/>
        </authorList>
    </citation>
    <scope>IDENTIFICATION</scope>
    <source>
        <tissue evidence="7">Muscle</tissue>
    </source>
</reference>
<organism evidence="6 7">
    <name type="scientific">Limulus polyphemus</name>
    <name type="common">Atlantic horseshoe crab</name>
    <dbReference type="NCBI Taxonomy" id="6850"/>
    <lineage>
        <taxon>Eukaryota</taxon>
        <taxon>Metazoa</taxon>
        <taxon>Ecdysozoa</taxon>
        <taxon>Arthropoda</taxon>
        <taxon>Chelicerata</taxon>
        <taxon>Merostomata</taxon>
        <taxon>Xiphosura</taxon>
        <taxon>Limulidae</taxon>
        <taxon>Limulus</taxon>
    </lineage>
</organism>
<gene>
    <name evidence="7" type="primary">LOC111084097</name>
</gene>
<keyword evidence="1 3" id="KW-0479">Metal-binding</keyword>
<dbReference type="InterPro" id="IPR013083">
    <property type="entry name" value="Znf_RING/FYVE/PHD"/>
</dbReference>
<feature type="region of interest" description="Disordered" evidence="4">
    <location>
        <begin position="37"/>
        <end position="103"/>
    </location>
</feature>
<dbReference type="RefSeq" id="XP_022236590.1">
    <property type="nucleotide sequence ID" value="XM_022380882.1"/>
</dbReference>
<feature type="non-terminal residue" evidence="7">
    <location>
        <position position="180"/>
    </location>
</feature>
<evidence type="ECO:0000256" key="3">
    <source>
        <dbReference type="PROSITE-ProRule" id="PRU00175"/>
    </source>
</evidence>
<keyword evidence="2" id="KW-0862">Zinc</keyword>
<accession>A0ABM1RYY5</accession>
<dbReference type="Gene3D" id="3.30.40.10">
    <property type="entry name" value="Zinc/RING finger domain, C3HC4 (zinc finger)"/>
    <property type="match status" value="1"/>
</dbReference>
<name>A0ABM1RYY5_LIMPO</name>
<evidence type="ECO:0000256" key="4">
    <source>
        <dbReference type="SAM" id="MobiDB-lite"/>
    </source>
</evidence>
<proteinExistence type="predicted"/>
<evidence type="ECO:0000313" key="6">
    <source>
        <dbReference type="Proteomes" id="UP000694941"/>
    </source>
</evidence>
<dbReference type="GeneID" id="111084097"/>
<dbReference type="PROSITE" id="PS50089">
    <property type="entry name" value="ZF_RING_2"/>
    <property type="match status" value="1"/>
</dbReference>